<gene>
    <name evidence="4" type="ORF">PRZ48_003140</name>
</gene>
<dbReference type="InterPro" id="IPR012348">
    <property type="entry name" value="RNR-like"/>
</dbReference>
<dbReference type="PANTHER" id="PTHR23409:SF18">
    <property type="entry name" value="RIBONUCLEOSIDE-DIPHOSPHATE REDUCTASE SUBUNIT M2"/>
    <property type="match status" value="1"/>
</dbReference>
<dbReference type="CDD" id="cd01049">
    <property type="entry name" value="RNRR2"/>
    <property type="match status" value="1"/>
</dbReference>
<feature type="compositionally biased region" description="Basic and acidic residues" evidence="2">
    <location>
        <begin position="391"/>
        <end position="402"/>
    </location>
</feature>
<comment type="similarity">
    <text evidence="1">Belongs to the ribonucleoside diphosphate reductase small chain family.</text>
</comment>
<dbReference type="EMBL" id="JAXOVC010000002">
    <property type="protein sequence ID" value="KAK4505177.1"/>
    <property type="molecule type" value="Genomic_DNA"/>
</dbReference>
<dbReference type="Proteomes" id="UP001305779">
    <property type="component" value="Unassembled WGS sequence"/>
</dbReference>
<evidence type="ECO:0000256" key="1">
    <source>
        <dbReference type="ARBA" id="ARBA00009303"/>
    </source>
</evidence>
<comment type="caution">
    <text evidence="4">The sequence shown here is derived from an EMBL/GenBank/DDBJ whole genome shotgun (WGS) entry which is preliminary data.</text>
</comment>
<dbReference type="PROSITE" id="PS00368">
    <property type="entry name" value="RIBORED_SMALL"/>
    <property type="match status" value="1"/>
</dbReference>
<evidence type="ECO:0000313" key="5">
    <source>
        <dbReference type="Proteomes" id="UP001305779"/>
    </source>
</evidence>
<accession>A0ABR0EUJ4</accession>
<keyword evidence="3" id="KW-0812">Transmembrane</keyword>
<proteinExistence type="inferred from homology"/>
<dbReference type="InterPro" id="IPR033909">
    <property type="entry name" value="RNR_small"/>
</dbReference>
<evidence type="ECO:0000313" key="4">
    <source>
        <dbReference type="EMBL" id="KAK4505177.1"/>
    </source>
</evidence>
<keyword evidence="5" id="KW-1185">Reference proteome</keyword>
<dbReference type="SUPFAM" id="SSF47240">
    <property type="entry name" value="Ferritin-like"/>
    <property type="match status" value="1"/>
</dbReference>
<reference evidence="4 5" key="1">
    <citation type="journal article" date="2023" name="G3 (Bethesda)">
        <title>A chromosome-level genome assembly of Zasmidium syzygii isolated from banana leaves.</title>
        <authorList>
            <person name="van Westerhoven A.C."/>
            <person name="Mehrabi R."/>
            <person name="Talebi R."/>
            <person name="Steentjes M.B.F."/>
            <person name="Corcolon B."/>
            <person name="Chong P.A."/>
            <person name="Kema G.H.J."/>
            <person name="Seidl M.F."/>
        </authorList>
    </citation>
    <scope>NUCLEOTIDE SEQUENCE [LARGE SCALE GENOMIC DNA]</scope>
    <source>
        <strain evidence="4 5">P124</strain>
    </source>
</reference>
<keyword evidence="3" id="KW-0472">Membrane</keyword>
<organism evidence="4 5">
    <name type="scientific">Zasmidium cellare</name>
    <name type="common">Wine cellar mold</name>
    <name type="synonym">Racodium cellare</name>
    <dbReference type="NCBI Taxonomy" id="395010"/>
    <lineage>
        <taxon>Eukaryota</taxon>
        <taxon>Fungi</taxon>
        <taxon>Dikarya</taxon>
        <taxon>Ascomycota</taxon>
        <taxon>Pezizomycotina</taxon>
        <taxon>Dothideomycetes</taxon>
        <taxon>Dothideomycetidae</taxon>
        <taxon>Mycosphaerellales</taxon>
        <taxon>Mycosphaerellaceae</taxon>
        <taxon>Zasmidium</taxon>
    </lineage>
</organism>
<dbReference type="PANTHER" id="PTHR23409">
    <property type="entry name" value="RIBONUCLEOSIDE-DIPHOSPHATE REDUCTASE SMALL CHAIN"/>
    <property type="match status" value="1"/>
</dbReference>
<dbReference type="Pfam" id="PF00268">
    <property type="entry name" value="Ribonuc_red_sm"/>
    <property type="match status" value="1"/>
</dbReference>
<evidence type="ECO:0000256" key="2">
    <source>
        <dbReference type="SAM" id="MobiDB-lite"/>
    </source>
</evidence>
<dbReference type="InterPro" id="IPR009078">
    <property type="entry name" value="Ferritin-like_SF"/>
</dbReference>
<evidence type="ECO:0000256" key="3">
    <source>
        <dbReference type="SAM" id="Phobius"/>
    </source>
</evidence>
<dbReference type="Gene3D" id="1.10.620.20">
    <property type="entry name" value="Ribonucleotide Reductase, subunit A"/>
    <property type="match status" value="1"/>
</dbReference>
<protein>
    <submittedName>
        <fullName evidence="4">Uncharacterized protein</fullName>
    </submittedName>
</protein>
<feature type="transmembrane region" description="Helical" evidence="3">
    <location>
        <begin position="236"/>
        <end position="257"/>
    </location>
</feature>
<dbReference type="InterPro" id="IPR030475">
    <property type="entry name" value="RNR_small_AS"/>
</dbReference>
<dbReference type="InterPro" id="IPR000358">
    <property type="entry name" value="RNR_small_fam"/>
</dbReference>
<feature type="region of interest" description="Disordered" evidence="2">
    <location>
        <begin position="391"/>
        <end position="418"/>
    </location>
</feature>
<sequence>MSIETTPSKMAASALNDFKMESPVKKLELQSEANKENLDERYASDELAVPIKGIPEMPEEPAKPEEPTVASTLKAEEAKEPILQENPQRFVLFPIKYHEIWQMYKKAEASFWTAEEIDLSKDLHDWNKRLNDDERFFISHVLAFFAASDGIVNENLVERFSSEVQIPEARCFYGFQIMMENIHSETYSLLIDTYISEPKQRTYLFNAIDNIPCIRKKADWALRWITDKNSTFACRLIAFAAVEGIFFSGSFAAIFWLKKRGLMAGLTFSNELISRDEGMHTDFACLLFSHLRNKPSPQLVQDIITEAVKIEQEFLTDALPCKLLGMNSDLMCQYIEFVADRLLLALGNSKYYNATNPFDFMENISLGGKTNFFEKRVGDYQKAGVMEGIKKQQAKKEGETSTEKAPVMNGDFAFDEDF</sequence>
<keyword evidence="3" id="KW-1133">Transmembrane helix</keyword>
<name>A0ABR0EUJ4_ZASCE</name>